<proteinExistence type="predicted"/>
<organism evidence="2 3">
    <name type="scientific">Dryococelus australis</name>
    <dbReference type="NCBI Taxonomy" id="614101"/>
    <lineage>
        <taxon>Eukaryota</taxon>
        <taxon>Metazoa</taxon>
        <taxon>Ecdysozoa</taxon>
        <taxon>Arthropoda</taxon>
        <taxon>Hexapoda</taxon>
        <taxon>Insecta</taxon>
        <taxon>Pterygota</taxon>
        <taxon>Neoptera</taxon>
        <taxon>Polyneoptera</taxon>
        <taxon>Phasmatodea</taxon>
        <taxon>Verophasmatodea</taxon>
        <taxon>Anareolatae</taxon>
        <taxon>Phasmatidae</taxon>
        <taxon>Eurycanthinae</taxon>
        <taxon>Dryococelus</taxon>
    </lineage>
</organism>
<protein>
    <submittedName>
        <fullName evidence="2">Uncharacterized protein</fullName>
    </submittedName>
</protein>
<sequence>MRVLVMMVYDDSEPILGLWFEETLAPPETPSGNQNAQTNDENVEGNGKQQSRRAGSIVPEKGEPDGVSYFNFGSV</sequence>
<dbReference type="EMBL" id="JARBHB010000009">
    <property type="protein sequence ID" value="KAJ8875068.1"/>
    <property type="molecule type" value="Genomic_DNA"/>
</dbReference>
<evidence type="ECO:0000313" key="2">
    <source>
        <dbReference type="EMBL" id="KAJ8875068.1"/>
    </source>
</evidence>
<feature type="compositionally biased region" description="Polar residues" evidence="1">
    <location>
        <begin position="30"/>
        <end position="40"/>
    </location>
</feature>
<evidence type="ECO:0000256" key="1">
    <source>
        <dbReference type="SAM" id="MobiDB-lite"/>
    </source>
</evidence>
<gene>
    <name evidence="2" type="ORF">PR048_022958</name>
</gene>
<reference evidence="2 3" key="1">
    <citation type="submission" date="2023-02" db="EMBL/GenBank/DDBJ databases">
        <title>LHISI_Scaffold_Assembly.</title>
        <authorList>
            <person name="Stuart O.P."/>
            <person name="Cleave R."/>
            <person name="Magrath M.J.L."/>
            <person name="Mikheyev A.S."/>
        </authorList>
    </citation>
    <scope>NUCLEOTIDE SEQUENCE [LARGE SCALE GENOMIC DNA]</scope>
    <source>
        <strain evidence="2">Daus_M_001</strain>
        <tissue evidence="2">Leg muscle</tissue>
    </source>
</reference>
<feature type="region of interest" description="Disordered" evidence="1">
    <location>
        <begin position="25"/>
        <end position="75"/>
    </location>
</feature>
<name>A0ABQ9GSS2_9NEOP</name>
<dbReference type="Proteomes" id="UP001159363">
    <property type="component" value="Chromosome 8"/>
</dbReference>
<accession>A0ABQ9GSS2</accession>
<evidence type="ECO:0000313" key="3">
    <source>
        <dbReference type="Proteomes" id="UP001159363"/>
    </source>
</evidence>
<keyword evidence="3" id="KW-1185">Reference proteome</keyword>
<comment type="caution">
    <text evidence="2">The sequence shown here is derived from an EMBL/GenBank/DDBJ whole genome shotgun (WGS) entry which is preliminary data.</text>
</comment>